<reference evidence="4 5" key="1">
    <citation type="submission" date="2024-06" db="EMBL/GenBank/DDBJ databases">
        <authorList>
            <person name="Kraege A."/>
            <person name="Thomma B."/>
        </authorList>
    </citation>
    <scope>NUCLEOTIDE SEQUENCE [LARGE SCALE GENOMIC DNA]</scope>
</reference>
<evidence type="ECO:0000259" key="3">
    <source>
        <dbReference type="Pfam" id="PF13088"/>
    </source>
</evidence>
<dbReference type="EMBL" id="CAXHTA020000002">
    <property type="protein sequence ID" value="CAL5219762.1"/>
    <property type="molecule type" value="Genomic_DNA"/>
</dbReference>
<evidence type="ECO:0000256" key="1">
    <source>
        <dbReference type="SAM" id="MobiDB-lite"/>
    </source>
</evidence>
<dbReference type="CDD" id="cd15482">
    <property type="entry name" value="Sialidase_non-viral"/>
    <property type="match status" value="1"/>
</dbReference>
<sequence length="466" mass="50678">MRLPWTASLVLLLTLWNIRYDGAAATSVLSKVDVRYRWVYRNPTTGAASWMNPIAEPAPLLYSHMGMLTVLPNGSLAAAWQGSEKFWEGSDEQGIHWAISDDGGASWGAQESLVPAPDSLPAWGPVLHTEGREVHLFYAVSKRQCWWVGEGGMHWACGGDLMMQSSSDSGATWSNPKVIYSYSDEGGISKMLANHLGTTSGGDWVLPVWREMGGQQACNMHPELHGAAGVLLSSDQGRSWAVYNASLAQAAKPTWLIEGAMASIGKMSWLQVFRTSVGFVYSSRSNDDGMTWTPARPTHVKNPNSKVDILALPHNTLLLAYNDDSEASRSTLLLAMSTNEGHSWHDIAVLEADPRGSFHYPTLLYHEEQDTVLVIYSVDYLPDASAPGTFVTIDGGSIEAQWKCLSAEPGAAQPNNSEGAEELQSSQCRPANAWGKESWGMRLASVQGVAIRRIASELREQTVAAA</sequence>
<keyword evidence="5" id="KW-1185">Reference proteome</keyword>
<feature type="chain" id="PRO_5046295660" evidence="2">
    <location>
        <begin position="26"/>
        <end position="466"/>
    </location>
</feature>
<feature type="compositionally biased region" description="Polar residues" evidence="1">
    <location>
        <begin position="413"/>
        <end position="429"/>
    </location>
</feature>
<comment type="caution">
    <text evidence="4">The sequence shown here is derived from an EMBL/GenBank/DDBJ whole genome shotgun (WGS) entry which is preliminary data.</text>
</comment>
<gene>
    <name evidence="4" type="primary">g1663</name>
    <name evidence="4" type="ORF">VP750_LOCUS1421</name>
</gene>
<organism evidence="4 5">
    <name type="scientific">Coccomyxa viridis</name>
    <dbReference type="NCBI Taxonomy" id="1274662"/>
    <lineage>
        <taxon>Eukaryota</taxon>
        <taxon>Viridiplantae</taxon>
        <taxon>Chlorophyta</taxon>
        <taxon>core chlorophytes</taxon>
        <taxon>Trebouxiophyceae</taxon>
        <taxon>Trebouxiophyceae incertae sedis</taxon>
        <taxon>Coccomyxaceae</taxon>
        <taxon>Coccomyxa</taxon>
    </lineage>
</organism>
<dbReference type="InterPro" id="IPR011040">
    <property type="entry name" value="Sialidase"/>
</dbReference>
<dbReference type="PANTHER" id="PTHR43752">
    <property type="entry name" value="BNR/ASP-BOX REPEAT FAMILY PROTEIN"/>
    <property type="match status" value="1"/>
</dbReference>
<dbReference type="Gene3D" id="2.120.10.10">
    <property type="match status" value="1"/>
</dbReference>
<dbReference type="PANTHER" id="PTHR43752:SF2">
    <property type="entry name" value="BNR_ASP-BOX REPEAT FAMILY PROTEIN"/>
    <property type="match status" value="1"/>
</dbReference>
<keyword evidence="2" id="KW-0732">Signal</keyword>
<feature type="region of interest" description="Disordered" evidence="1">
    <location>
        <begin position="409"/>
        <end position="429"/>
    </location>
</feature>
<feature type="signal peptide" evidence="2">
    <location>
        <begin position="1"/>
        <end position="25"/>
    </location>
</feature>
<feature type="domain" description="Sialidase" evidence="3">
    <location>
        <begin position="74"/>
        <end position="367"/>
    </location>
</feature>
<proteinExistence type="predicted"/>
<dbReference type="SUPFAM" id="SSF50939">
    <property type="entry name" value="Sialidases"/>
    <property type="match status" value="1"/>
</dbReference>
<evidence type="ECO:0000313" key="5">
    <source>
        <dbReference type="Proteomes" id="UP001497392"/>
    </source>
</evidence>
<dbReference type="Pfam" id="PF13088">
    <property type="entry name" value="BNR_2"/>
    <property type="match status" value="1"/>
</dbReference>
<name>A0ABP1FQE3_9CHLO</name>
<dbReference type="Proteomes" id="UP001497392">
    <property type="component" value="Unassembled WGS sequence"/>
</dbReference>
<evidence type="ECO:0000256" key="2">
    <source>
        <dbReference type="SAM" id="SignalP"/>
    </source>
</evidence>
<evidence type="ECO:0000313" key="4">
    <source>
        <dbReference type="EMBL" id="CAL5219762.1"/>
    </source>
</evidence>
<accession>A0ABP1FQE3</accession>
<protein>
    <submittedName>
        <fullName evidence="4">G1663 protein</fullName>
    </submittedName>
</protein>
<dbReference type="InterPro" id="IPR036278">
    <property type="entry name" value="Sialidase_sf"/>
</dbReference>